<accession>A0A3A1YT13</accession>
<dbReference type="Gene3D" id="2.102.10.10">
    <property type="entry name" value="Rieske [2Fe-2S] iron-sulphur domain"/>
    <property type="match status" value="1"/>
</dbReference>
<name>A0A3A1YT13_9BURK</name>
<evidence type="ECO:0000313" key="8">
    <source>
        <dbReference type="EMBL" id="RII83322.1"/>
    </source>
</evidence>
<dbReference type="GO" id="GO:0051537">
    <property type="term" value="F:2 iron, 2 sulfur cluster binding"/>
    <property type="evidence" value="ECO:0007669"/>
    <property type="project" value="UniProtKB-KW"/>
</dbReference>
<dbReference type="EMBL" id="NQOU01000002">
    <property type="protein sequence ID" value="RII83322.1"/>
    <property type="molecule type" value="Genomic_DNA"/>
</dbReference>
<dbReference type="PANTHER" id="PTHR21496">
    <property type="entry name" value="FERREDOXIN-RELATED"/>
    <property type="match status" value="1"/>
</dbReference>
<comment type="similarity">
    <text evidence="6">Belongs to the bacterial ring-hydroxylating dioxygenase ferredoxin component family.</text>
</comment>
<dbReference type="InterPro" id="IPR036922">
    <property type="entry name" value="Rieske_2Fe-2S_sf"/>
</dbReference>
<evidence type="ECO:0000256" key="3">
    <source>
        <dbReference type="ARBA" id="ARBA00023004"/>
    </source>
</evidence>
<gene>
    <name evidence="8" type="ORF">CJO09_06910</name>
    <name evidence="9" type="ORF">CJP73_11980</name>
</gene>
<comment type="caution">
    <text evidence="9">The sequence shown here is derived from an EMBL/GenBank/DDBJ whole genome shotgun (WGS) entry which is preliminary data.</text>
</comment>
<proteinExistence type="inferred from homology"/>
<keyword evidence="11" id="KW-1185">Reference proteome</keyword>
<dbReference type="InterPro" id="IPR017941">
    <property type="entry name" value="Rieske_2Fe-2S"/>
</dbReference>
<evidence type="ECO:0000256" key="5">
    <source>
        <dbReference type="ARBA" id="ARBA00034078"/>
    </source>
</evidence>
<dbReference type="GO" id="GO:0046872">
    <property type="term" value="F:metal ion binding"/>
    <property type="evidence" value="ECO:0007669"/>
    <property type="project" value="UniProtKB-KW"/>
</dbReference>
<comment type="cofactor">
    <cofactor evidence="5">
        <name>[2Fe-2S] cluster</name>
        <dbReference type="ChEBI" id="CHEBI:190135"/>
    </cofactor>
</comment>
<evidence type="ECO:0000256" key="4">
    <source>
        <dbReference type="ARBA" id="ARBA00023014"/>
    </source>
</evidence>
<dbReference type="PANTHER" id="PTHR21496:SF0">
    <property type="entry name" value="RIESKE DOMAIN-CONTAINING PROTEIN"/>
    <property type="match status" value="1"/>
</dbReference>
<keyword evidence="3" id="KW-0408">Iron</keyword>
<dbReference type="Proteomes" id="UP000266206">
    <property type="component" value="Unassembled WGS sequence"/>
</dbReference>
<evidence type="ECO:0000256" key="6">
    <source>
        <dbReference type="ARBA" id="ARBA00038001"/>
    </source>
</evidence>
<dbReference type="EMBL" id="NQYH01000011">
    <property type="protein sequence ID" value="RIY40060.1"/>
    <property type="molecule type" value="Genomic_DNA"/>
</dbReference>
<dbReference type="RefSeq" id="WP_119441708.1">
    <property type="nucleotide sequence ID" value="NZ_CP170494.1"/>
</dbReference>
<dbReference type="AlphaFoldDB" id="A0A3A1YT13"/>
<dbReference type="PROSITE" id="PS51296">
    <property type="entry name" value="RIESKE"/>
    <property type="match status" value="1"/>
</dbReference>
<dbReference type="CDD" id="cd03528">
    <property type="entry name" value="Rieske_RO_ferredoxin"/>
    <property type="match status" value="1"/>
</dbReference>
<reference evidence="10 11" key="1">
    <citation type="submission" date="2017-08" db="EMBL/GenBank/DDBJ databases">
        <title>Pusillimonas indicus sp. nov., a member of the family Alcaligenaceae isolated from surface seawater.</title>
        <authorList>
            <person name="Li J."/>
        </authorList>
    </citation>
    <scope>NUCLEOTIDE SEQUENCE [LARGE SCALE GENOMIC DNA]</scope>
    <source>
        <strain evidence="8 11">17-4A</strain>
        <strain evidence="9 10">L52-1-41</strain>
    </source>
</reference>
<keyword evidence="2" id="KW-0479">Metal-binding</keyword>
<dbReference type="Proteomes" id="UP000266483">
    <property type="component" value="Unassembled WGS sequence"/>
</dbReference>
<evidence type="ECO:0000256" key="1">
    <source>
        <dbReference type="ARBA" id="ARBA00022714"/>
    </source>
</evidence>
<evidence type="ECO:0000313" key="11">
    <source>
        <dbReference type="Proteomes" id="UP000266483"/>
    </source>
</evidence>
<sequence>MSTDIEKLESEWVCVAQTGDLEDEEALGVQVGETAVALYRVDGSFFATHGICSHEFAHLAEGYLEGCEIECPLHQARFDIRTGQAMCRPASEPIQVYPVKVVGSDVYVKV</sequence>
<evidence type="ECO:0000313" key="10">
    <source>
        <dbReference type="Proteomes" id="UP000266206"/>
    </source>
</evidence>
<dbReference type="SUPFAM" id="SSF50022">
    <property type="entry name" value="ISP domain"/>
    <property type="match status" value="1"/>
</dbReference>
<evidence type="ECO:0000256" key="2">
    <source>
        <dbReference type="ARBA" id="ARBA00022723"/>
    </source>
</evidence>
<evidence type="ECO:0000259" key="7">
    <source>
        <dbReference type="PROSITE" id="PS51296"/>
    </source>
</evidence>
<keyword evidence="4" id="KW-0411">Iron-sulfur</keyword>
<organism evidence="9 10">
    <name type="scientific">Neopusillimonas maritima</name>
    <dbReference type="NCBI Taxonomy" id="2026239"/>
    <lineage>
        <taxon>Bacteria</taxon>
        <taxon>Pseudomonadati</taxon>
        <taxon>Pseudomonadota</taxon>
        <taxon>Betaproteobacteria</taxon>
        <taxon>Burkholderiales</taxon>
        <taxon>Alcaligenaceae</taxon>
        <taxon>Neopusillimonas</taxon>
    </lineage>
</organism>
<feature type="domain" description="Rieske" evidence="7">
    <location>
        <begin position="12"/>
        <end position="108"/>
    </location>
</feature>
<protein>
    <submittedName>
        <fullName evidence="9">Rieske (2Fe-2S) protein</fullName>
    </submittedName>
</protein>
<keyword evidence="1" id="KW-0001">2Fe-2S</keyword>
<dbReference type="Pfam" id="PF00355">
    <property type="entry name" value="Rieske"/>
    <property type="match status" value="1"/>
</dbReference>
<dbReference type="OrthoDB" id="9800167at2"/>
<evidence type="ECO:0000313" key="9">
    <source>
        <dbReference type="EMBL" id="RIY40060.1"/>
    </source>
</evidence>